<feature type="transmembrane region" description="Helical" evidence="1">
    <location>
        <begin position="28"/>
        <end position="46"/>
    </location>
</feature>
<dbReference type="Proteomes" id="UP001398420">
    <property type="component" value="Unassembled WGS sequence"/>
</dbReference>
<keyword evidence="1" id="KW-0472">Membrane</keyword>
<dbReference type="Pfam" id="PF00487">
    <property type="entry name" value="FA_desaturase"/>
    <property type="match status" value="1"/>
</dbReference>
<dbReference type="PANTHER" id="PTHR19353">
    <property type="entry name" value="FATTY ACID DESATURASE 2"/>
    <property type="match status" value="1"/>
</dbReference>
<evidence type="ECO:0000259" key="2">
    <source>
        <dbReference type="Pfam" id="PF00487"/>
    </source>
</evidence>
<dbReference type="InterPro" id="IPR005804">
    <property type="entry name" value="FA_desaturase_dom"/>
</dbReference>
<dbReference type="EMBL" id="JBCEWA010000013">
    <property type="protein sequence ID" value="MEL5989488.1"/>
    <property type="molecule type" value="Genomic_DNA"/>
</dbReference>
<evidence type="ECO:0000256" key="1">
    <source>
        <dbReference type="SAM" id="Phobius"/>
    </source>
</evidence>
<feature type="transmembrane region" description="Helical" evidence="1">
    <location>
        <begin position="86"/>
        <end position="104"/>
    </location>
</feature>
<keyword evidence="1" id="KW-1133">Transmembrane helix</keyword>
<keyword evidence="1" id="KW-0812">Transmembrane</keyword>
<gene>
    <name evidence="3" type="ORF">AAF454_13825</name>
</gene>
<keyword evidence="3" id="KW-0560">Oxidoreductase</keyword>
<dbReference type="GO" id="GO:0016491">
    <property type="term" value="F:oxidoreductase activity"/>
    <property type="evidence" value="ECO:0007669"/>
    <property type="project" value="UniProtKB-KW"/>
</dbReference>
<proteinExistence type="predicted"/>
<dbReference type="InterPro" id="IPR012171">
    <property type="entry name" value="Fatty_acid_desaturase"/>
</dbReference>
<comment type="caution">
    <text evidence="3">The sequence shown here is derived from an EMBL/GenBank/DDBJ whole genome shotgun (WGS) entry which is preliminary data.</text>
</comment>
<dbReference type="EC" id="1.14.19.-" evidence="3"/>
<name>A0ABU9LNT4_9BACL</name>
<dbReference type="PANTHER" id="PTHR19353:SF73">
    <property type="entry name" value="FATTY ACID DESATURASE"/>
    <property type="match status" value="1"/>
</dbReference>
<reference evidence="3 4" key="1">
    <citation type="submission" date="2024-04" db="EMBL/GenBank/DDBJ databases">
        <authorList>
            <person name="Wu Y.S."/>
            <person name="Zhang L."/>
        </authorList>
    </citation>
    <scope>NUCLEOTIDE SEQUENCE [LARGE SCALE GENOMIC DNA]</scope>
    <source>
        <strain evidence="3 4">KG-01</strain>
    </source>
</reference>
<organism evidence="3 4">
    <name type="scientific">Kurthia gibsonii</name>
    <dbReference type="NCBI Taxonomy" id="33946"/>
    <lineage>
        <taxon>Bacteria</taxon>
        <taxon>Bacillati</taxon>
        <taxon>Bacillota</taxon>
        <taxon>Bacilli</taxon>
        <taxon>Bacillales</taxon>
        <taxon>Caryophanaceae</taxon>
        <taxon>Kurthia</taxon>
    </lineage>
</organism>
<dbReference type="RefSeq" id="WP_087680606.1">
    <property type="nucleotide sequence ID" value="NZ_JAWVOH010000009.1"/>
</dbReference>
<evidence type="ECO:0000313" key="3">
    <source>
        <dbReference type="EMBL" id="MEL5989488.1"/>
    </source>
</evidence>
<sequence>MERERTKELHKAVQPFAKSDRTKSIFQLMNTIIPLVAMWVIAYMIIDQTIVGAIALSIGAAFFAIRTFIIFHDCTHGSFFKNKKANAVWGTITGILTMFGYSQWRHEHLLHHASSSNLDARGVGDIWMMTVEEYQQASKMKKIGYRLYRNPLVMFGLGPLFLLLVVNRKNRRGARMPERMNTYFTNIVLVVLYGAVIYFLGLVPFLLVTGLSMYIAAMLGVWLFYIQHTFEDSYFEEKSEWSYVKAAVEGSSYYKLPAVLQWLTGNIGFHHVHHLAPRIPNYALEEAHEKTPPLQHATTITLKLSLASLKFKLYDPETYQFITFKQLPQHIRKTSVKPILPIKKIV</sequence>
<dbReference type="CDD" id="cd03507">
    <property type="entry name" value="Delta12-FADS-like"/>
    <property type="match status" value="1"/>
</dbReference>
<accession>A0ABU9LNT4</accession>
<feature type="transmembrane region" description="Helical" evidence="1">
    <location>
        <begin position="52"/>
        <end position="74"/>
    </location>
</feature>
<feature type="transmembrane region" description="Helical" evidence="1">
    <location>
        <begin position="148"/>
        <end position="168"/>
    </location>
</feature>
<keyword evidence="4" id="KW-1185">Reference proteome</keyword>
<feature type="transmembrane region" description="Helical" evidence="1">
    <location>
        <begin position="180"/>
        <end position="199"/>
    </location>
</feature>
<feature type="domain" description="Fatty acid desaturase" evidence="2">
    <location>
        <begin position="51"/>
        <end position="293"/>
    </location>
</feature>
<protein>
    <submittedName>
        <fullName evidence="3">Fatty acid desaturase</fullName>
        <ecNumber evidence="3">1.14.19.-</ecNumber>
    </submittedName>
</protein>
<evidence type="ECO:0000313" key="4">
    <source>
        <dbReference type="Proteomes" id="UP001398420"/>
    </source>
</evidence>